<dbReference type="AlphaFoldDB" id="A0A1Q9ALM3"/>
<comment type="caution">
    <text evidence="3">The sequence shown here is derived from an EMBL/GenBank/DDBJ whole genome shotgun (WGS) entry which is preliminary data.</text>
</comment>
<feature type="region of interest" description="Disordered" evidence="1">
    <location>
        <begin position="38"/>
        <end position="62"/>
    </location>
</feature>
<sequence length="153" mass="16411">MAFVARLRLAALLFLGASSALSGQPVWAMDSATPGISSSERPIIGRPARHSQGSWSGRAPRRSTVTVERSWSPGFRDPLWREGGRRRADPLGGTYVGLDVWRDRGNGVFVRGGAHYGGDAGGWSPLVQPRIIRVTPSTHSCSMEAGVCVVRGQ</sequence>
<keyword evidence="2" id="KW-0732">Signal</keyword>
<feature type="signal peptide" evidence="2">
    <location>
        <begin position="1"/>
        <end position="22"/>
    </location>
</feature>
<organism evidence="3 4">
    <name type="scientific">Xaviernesmea rhizosphaerae</name>
    <dbReference type="NCBI Taxonomy" id="1672749"/>
    <lineage>
        <taxon>Bacteria</taxon>
        <taxon>Pseudomonadati</taxon>
        <taxon>Pseudomonadota</taxon>
        <taxon>Alphaproteobacteria</taxon>
        <taxon>Hyphomicrobiales</taxon>
        <taxon>Rhizobiaceae</taxon>
        <taxon>Rhizobium/Agrobacterium group</taxon>
        <taxon>Xaviernesmea</taxon>
    </lineage>
</organism>
<accession>A0A1Q9ALM3</accession>
<dbReference type="EMBL" id="MKIO01000024">
    <property type="protein sequence ID" value="OLP56173.1"/>
    <property type="molecule type" value="Genomic_DNA"/>
</dbReference>
<dbReference type="Proteomes" id="UP000186143">
    <property type="component" value="Unassembled WGS sequence"/>
</dbReference>
<proteinExistence type="predicted"/>
<dbReference type="OrthoDB" id="8417870at2"/>
<reference evidence="3 4" key="1">
    <citation type="submission" date="2016-09" db="EMBL/GenBank/DDBJ databases">
        <title>Rhizobium sp. nov., a novel species isolated from the rice rhizosphere.</title>
        <authorList>
            <person name="Zhao J."/>
            <person name="Zhang X."/>
        </authorList>
    </citation>
    <scope>NUCLEOTIDE SEQUENCE [LARGE SCALE GENOMIC DNA]</scope>
    <source>
        <strain evidence="3 4">MH17</strain>
    </source>
</reference>
<protein>
    <recommendedName>
        <fullName evidence="5">Secreted protein</fullName>
    </recommendedName>
</protein>
<gene>
    <name evidence="3" type="ORF">BJF92_20485</name>
</gene>
<evidence type="ECO:0000256" key="2">
    <source>
        <dbReference type="SAM" id="SignalP"/>
    </source>
</evidence>
<evidence type="ECO:0000256" key="1">
    <source>
        <dbReference type="SAM" id="MobiDB-lite"/>
    </source>
</evidence>
<feature type="chain" id="PRO_5013022884" description="Secreted protein" evidence="2">
    <location>
        <begin position="23"/>
        <end position="153"/>
    </location>
</feature>
<evidence type="ECO:0000313" key="3">
    <source>
        <dbReference type="EMBL" id="OLP56173.1"/>
    </source>
</evidence>
<evidence type="ECO:0008006" key="5">
    <source>
        <dbReference type="Google" id="ProtNLM"/>
    </source>
</evidence>
<name>A0A1Q9ALM3_9HYPH</name>
<evidence type="ECO:0000313" key="4">
    <source>
        <dbReference type="Proteomes" id="UP000186143"/>
    </source>
</evidence>
<dbReference type="RefSeq" id="WP_075634251.1">
    <property type="nucleotide sequence ID" value="NZ_MKIO01000024.1"/>
</dbReference>